<name>A0A2Z6PBW3_TRISU</name>
<evidence type="ECO:0000313" key="2">
    <source>
        <dbReference type="EMBL" id="GAU46325.1"/>
    </source>
</evidence>
<protein>
    <submittedName>
        <fullName evidence="2">Uncharacterized protein</fullName>
    </submittedName>
</protein>
<proteinExistence type="predicted"/>
<accession>A0A2Z6PBW3</accession>
<dbReference type="EMBL" id="DF974201">
    <property type="protein sequence ID" value="GAU46325.1"/>
    <property type="molecule type" value="Genomic_DNA"/>
</dbReference>
<feature type="region of interest" description="Disordered" evidence="1">
    <location>
        <begin position="146"/>
        <end position="165"/>
    </location>
</feature>
<keyword evidence="3" id="KW-1185">Reference proteome</keyword>
<evidence type="ECO:0000256" key="1">
    <source>
        <dbReference type="SAM" id="MobiDB-lite"/>
    </source>
</evidence>
<organism evidence="2 3">
    <name type="scientific">Trifolium subterraneum</name>
    <name type="common">Subterranean clover</name>
    <dbReference type="NCBI Taxonomy" id="3900"/>
    <lineage>
        <taxon>Eukaryota</taxon>
        <taxon>Viridiplantae</taxon>
        <taxon>Streptophyta</taxon>
        <taxon>Embryophyta</taxon>
        <taxon>Tracheophyta</taxon>
        <taxon>Spermatophyta</taxon>
        <taxon>Magnoliopsida</taxon>
        <taxon>eudicotyledons</taxon>
        <taxon>Gunneridae</taxon>
        <taxon>Pentapetalae</taxon>
        <taxon>rosids</taxon>
        <taxon>fabids</taxon>
        <taxon>Fabales</taxon>
        <taxon>Fabaceae</taxon>
        <taxon>Papilionoideae</taxon>
        <taxon>50 kb inversion clade</taxon>
        <taxon>NPAAA clade</taxon>
        <taxon>Hologalegina</taxon>
        <taxon>IRL clade</taxon>
        <taxon>Trifolieae</taxon>
        <taxon>Trifolium</taxon>
    </lineage>
</organism>
<gene>
    <name evidence="2" type="ORF">TSUD_28420</name>
</gene>
<sequence length="180" mass="20133">MRSVNFNTLVKEARTSTNKDAKQTTERNLLDVEVAFDSCKESLAPVYLNDVPIQTSPGCPLSQLPADNDKRENGHEINNVAWESYNNLTDGTLSKVMNLQIINERKEPVVLQSPLRKALSPININGNQKHHEASPLTETPFSATCSTKKRLQKNRTPLEKFSAQSSTLKVHEYQTVNPST</sequence>
<reference evidence="3" key="1">
    <citation type="journal article" date="2017" name="Front. Plant Sci.">
        <title>Climate Clever Clovers: New Paradigm to Reduce the Environmental Footprint of Ruminants by Breeding Low Methanogenic Forages Utilizing Haplotype Variation.</title>
        <authorList>
            <person name="Kaur P."/>
            <person name="Appels R."/>
            <person name="Bayer P.E."/>
            <person name="Keeble-Gagnere G."/>
            <person name="Wang J."/>
            <person name="Hirakawa H."/>
            <person name="Shirasawa K."/>
            <person name="Vercoe P."/>
            <person name="Stefanova K."/>
            <person name="Durmic Z."/>
            <person name="Nichols P."/>
            <person name="Revell C."/>
            <person name="Isobe S.N."/>
            <person name="Edwards D."/>
            <person name="Erskine W."/>
        </authorList>
    </citation>
    <scope>NUCLEOTIDE SEQUENCE [LARGE SCALE GENOMIC DNA]</scope>
    <source>
        <strain evidence="3">cv. Daliak</strain>
    </source>
</reference>
<dbReference type="Proteomes" id="UP000242715">
    <property type="component" value="Unassembled WGS sequence"/>
</dbReference>
<evidence type="ECO:0000313" key="3">
    <source>
        <dbReference type="Proteomes" id="UP000242715"/>
    </source>
</evidence>
<dbReference type="AlphaFoldDB" id="A0A2Z6PBW3"/>